<dbReference type="PANTHER" id="PTHR43284:SF1">
    <property type="entry name" value="ASPARAGINE SYNTHETASE"/>
    <property type="match status" value="1"/>
</dbReference>
<dbReference type="InterPro" id="IPR001962">
    <property type="entry name" value="Asn_synthase"/>
</dbReference>
<dbReference type="SUPFAM" id="SSF52402">
    <property type="entry name" value="Adenine nucleotide alpha hydrolases-like"/>
    <property type="match status" value="1"/>
</dbReference>
<protein>
    <recommendedName>
        <fullName evidence="2">asparagine synthase (glutamine-hydrolyzing)</fullName>
        <ecNumber evidence="2">6.3.5.4</ecNumber>
    </recommendedName>
</protein>
<proteinExistence type="predicted"/>
<evidence type="ECO:0000256" key="1">
    <source>
        <dbReference type="ARBA" id="ARBA00005187"/>
    </source>
</evidence>
<keyword evidence="3" id="KW-0061">Asparagine biosynthesis</keyword>
<dbReference type="InterPro" id="IPR051786">
    <property type="entry name" value="ASN_synthetase/amidase"/>
</dbReference>
<gene>
    <name evidence="6" type="ORF">HXZ27_30680</name>
</gene>
<dbReference type="AlphaFoldDB" id="A0A7H8XSP9"/>
<reference evidence="6 7" key="1">
    <citation type="submission" date="2020-07" db="EMBL/GenBank/DDBJ databases">
        <title>A bifunctional nitrone conjugated secondary metabolite targeting the ribosome.</title>
        <authorList>
            <person name="Limbrick E.M."/>
            <person name="Graf M."/>
            <person name="Derewacz D.K."/>
            <person name="Nguyen F."/>
            <person name="Spraggins J.M."/>
            <person name="Wieland M."/>
            <person name="Ynigez-Gutierrez A.E."/>
            <person name="Reisman B.J."/>
            <person name="Zinshteyn B."/>
            <person name="McCulloch K."/>
            <person name="Iverson T.M."/>
            <person name="Green R."/>
            <person name="Wilson D.N."/>
            <person name="Bachmann B.O."/>
        </authorList>
    </citation>
    <scope>NUCLEOTIDE SEQUENCE [LARGE SCALE GENOMIC DNA]</scope>
    <source>
        <strain evidence="7">aurantiaca</strain>
    </source>
</reference>
<dbReference type="InterPro" id="IPR029055">
    <property type="entry name" value="Ntn_hydrolases_N"/>
</dbReference>
<name>A0A7H8XSP9_9ACTN</name>
<dbReference type="KEGG" id="mcab:HXZ27_30680"/>
<evidence type="ECO:0000256" key="2">
    <source>
        <dbReference type="ARBA" id="ARBA00012737"/>
    </source>
</evidence>
<dbReference type="Proteomes" id="UP000509335">
    <property type="component" value="Chromosome"/>
</dbReference>
<dbReference type="EC" id="6.3.5.4" evidence="2"/>
<evidence type="ECO:0000313" key="6">
    <source>
        <dbReference type="EMBL" id="QLD28036.1"/>
    </source>
</evidence>
<evidence type="ECO:0000313" key="7">
    <source>
        <dbReference type="Proteomes" id="UP000509335"/>
    </source>
</evidence>
<comment type="catalytic activity">
    <reaction evidence="4">
        <text>L-aspartate + L-glutamine + ATP + H2O = L-asparagine + L-glutamate + AMP + diphosphate + H(+)</text>
        <dbReference type="Rhea" id="RHEA:12228"/>
        <dbReference type="ChEBI" id="CHEBI:15377"/>
        <dbReference type="ChEBI" id="CHEBI:15378"/>
        <dbReference type="ChEBI" id="CHEBI:29985"/>
        <dbReference type="ChEBI" id="CHEBI:29991"/>
        <dbReference type="ChEBI" id="CHEBI:30616"/>
        <dbReference type="ChEBI" id="CHEBI:33019"/>
        <dbReference type="ChEBI" id="CHEBI:58048"/>
        <dbReference type="ChEBI" id="CHEBI:58359"/>
        <dbReference type="ChEBI" id="CHEBI:456215"/>
        <dbReference type="EC" id="6.3.5.4"/>
    </reaction>
</comment>
<dbReference type="EMBL" id="CP058322">
    <property type="protein sequence ID" value="QLD28036.1"/>
    <property type="molecule type" value="Genomic_DNA"/>
</dbReference>
<dbReference type="GO" id="GO:0006529">
    <property type="term" value="P:asparagine biosynthetic process"/>
    <property type="evidence" value="ECO:0007669"/>
    <property type="project" value="UniProtKB-KW"/>
</dbReference>
<evidence type="ECO:0000256" key="4">
    <source>
        <dbReference type="ARBA" id="ARBA00048741"/>
    </source>
</evidence>
<evidence type="ECO:0000256" key="3">
    <source>
        <dbReference type="ARBA" id="ARBA00022888"/>
    </source>
</evidence>
<dbReference type="PANTHER" id="PTHR43284">
    <property type="entry name" value="ASPARAGINE SYNTHETASE (GLUTAMINE-HYDROLYZING)"/>
    <property type="match status" value="1"/>
</dbReference>
<accession>A0A7H8XSP9</accession>
<dbReference type="Pfam" id="PF00733">
    <property type="entry name" value="Asn_synthase"/>
    <property type="match status" value="1"/>
</dbReference>
<comment type="pathway">
    <text evidence="1">Amino-acid biosynthesis; L-asparagine biosynthesis; L-asparagine from L-aspartate (L-Gln route): step 1/1.</text>
</comment>
<organism evidence="6 7">
    <name type="scientific">Micromonospora carbonacea</name>
    <dbReference type="NCBI Taxonomy" id="47853"/>
    <lineage>
        <taxon>Bacteria</taxon>
        <taxon>Bacillati</taxon>
        <taxon>Actinomycetota</taxon>
        <taxon>Actinomycetes</taxon>
        <taxon>Micromonosporales</taxon>
        <taxon>Micromonosporaceae</taxon>
        <taxon>Micromonospora</taxon>
    </lineage>
</organism>
<dbReference type="Gene3D" id="3.60.20.10">
    <property type="entry name" value="Glutamine Phosphoribosylpyrophosphate, subunit 1, domain 1"/>
    <property type="match status" value="1"/>
</dbReference>
<dbReference type="GO" id="GO:0004066">
    <property type="term" value="F:asparagine synthase (glutamine-hydrolyzing) activity"/>
    <property type="evidence" value="ECO:0007669"/>
    <property type="project" value="UniProtKB-EC"/>
</dbReference>
<sequence length="621" mass="68639">MSVIAGWGFVVLPDTDSAVPLARRLARESTVLHHPSGRPWLVHNHPAEQVAVSADRSDHRLAVVGFSAATPASLNQAARHLDGPDRLARELDGSFWVVASFAGRSHALGSALGVRRVFRARIDGVWVASDRADVLAELGSFDFDETTLAMRTIMPLVHPLSEEPLWRGVEPVAPGDSLTIEADGNRCWHRRWWTPPGAELDRRRGAQRLRDRLAAAVATRTSSGGVVHSDLSGGFDSTPVTYFASLGRARVVASTAYNTDPGGREDLVWARKALPAMRGIEHSTMSLESLPAFYLGLSKVTARFDEPSETIRAAPRIAAMIEVARSNGARVYLNGLGGDHLLSPMPAWDHTLLRRWPLTALRRVRTSQLLEGTDCRTAFLPLLRSQPYRTWFGHMVEAMEFRDPYRKVTAMELAWDQQLYWPRWLTTAHRAAVSARLREIAGTADPLAPALGDHAYLAVIRGGARVARAGAQLGAAQQVAFESPFLDDRVVEACLATRIQDRGHPKQFKPLIRDAMQGLLPDDFLRRTRKTSGDPQASRGIRAAEPELIDICHHSVLAERGIIDLDVLRSHAFPRERWMPVRDVDATLTCALFARNHTNRHHGSQPTDAQYPGERRGDIPS</sequence>
<feature type="domain" description="Asparagine synthetase" evidence="5">
    <location>
        <begin position="209"/>
        <end position="571"/>
    </location>
</feature>
<dbReference type="Gene3D" id="3.40.50.620">
    <property type="entry name" value="HUPs"/>
    <property type="match status" value="2"/>
</dbReference>
<dbReference type="InterPro" id="IPR014729">
    <property type="entry name" value="Rossmann-like_a/b/a_fold"/>
</dbReference>
<dbReference type="SUPFAM" id="SSF56235">
    <property type="entry name" value="N-terminal nucleophile aminohydrolases (Ntn hydrolases)"/>
    <property type="match status" value="1"/>
</dbReference>
<evidence type="ECO:0000259" key="5">
    <source>
        <dbReference type="Pfam" id="PF00733"/>
    </source>
</evidence>
<keyword evidence="3" id="KW-0028">Amino-acid biosynthesis</keyword>